<comment type="caution">
    <text evidence="1">The sequence shown here is derived from an EMBL/GenBank/DDBJ whole genome shotgun (WGS) entry which is preliminary data.</text>
</comment>
<evidence type="ECO:0000313" key="2">
    <source>
        <dbReference type="Proteomes" id="UP001209074"/>
    </source>
</evidence>
<dbReference type="Proteomes" id="UP001209074">
    <property type="component" value="Unassembled WGS sequence"/>
</dbReference>
<evidence type="ECO:0008006" key="3">
    <source>
        <dbReference type="Google" id="ProtNLM"/>
    </source>
</evidence>
<sequence>MKIRQAKKIMKRCYGSPRYIRMILDGLNVSKKLPKIKQYWEPRWALYYASKGGGYGRVDHRIVKAEKITARYSRKLMNHLTRWAGKTNFEIRDILSSANKLKRYDL</sequence>
<protein>
    <recommendedName>
        <fullName evidence="3">Ribosomal protein L22</fullName>
    </recommendedName>
</protein>
<proteinExistence type="predicted"/>
<organism evidence="1 2">
    <name type="scientific">Segatella copri</name>
    <dbReference type="NCBI Taxonomy" id="165179"/>
    <lineage>
        <taxon>Bacteria</taxon>
        <taxon>Pseudomonadati</taxon>
        <taxon>Bacteroidota</taxon>
        <taxon>Bacteroidia</taxon>
        <taxon>Bacteroidales</taxon>
        <taxon>Prevotellaceae</taxon>
        <taxon>Segatella</taxon>
    </lineage>
</organism>
<evidence type="ECO:0000313" key="1">
    <source>
        <dbReference type="EMBL" id="MCW4092394.1"/>
    </source>
</evidence>
<reference evidence="1" key="1">
    <citation type="submission" date="2022-11" db="EMBL/GenBank/DDBJ databases">
        <title>Genomic repertoires linked with pathogenic potency of arthritogenic Prevotella copri isolated from the gut of rheumatoid arthritis patients.</title>
        <authorList>
            <person name="Nii T."/>
            <person name="Maeda Y."/>
            <person name="Motooka D."/>
            <person name="Naito M."/>
            <person name="Matsumoto Y."/>
            <person name="Ogawa T."/>
            <person name="Oguro-Igashira E."/>
            <person name="Kishikawa T."/>
            <person name="Yamashita M."/>
            <person name="Koizumi S."/>
            <person name="Kurakawa T."/>
            <person name="Okumura R."/>
            <person name="Kayama H."/>
            <person name="Murakami M."/>
            <person name="Sakaguchi T."/>
            <person name="Das B."/>
            <person name="Nakamura S."/>
            <person name="Okada Y."/>
            <person name="Kumanogoh A."/>
            <person name="Takeda K."/>
        </authorList>
    </citation>
    <scope>NUCLEOTIDE SEQUENCE</scope>
    <source>
        <strain evidence="1">N016-13</strain>
    </source>
</reference>
<dbReference type="EMBL" id="JAPDUS010000003">
    <property type="protein sequence ID" value="MCW4092394.1"/>
    <property type="molecule type" value="Genomic_DNA"/>
</dbReference>
<gene>
    <name evidence="1" type="ORF">ONT05_02295</name>
</gene>
<dbReference type="RefSeq" id="WP_264959150.1">
    <property type="nucleotide sequence ID" value="NZ_JAPDUQ010000001.1"/>
</dbReference>
<dbReference type="AlphaFoldDB" id="A0AAW5U034"/>
<name>A0AAW5U034_9BACT</name>
<accession>A0AAW5U034</accession>